<evidence type="ECO:0000256" key="8">
    <source>
        <dbReference type="SAM" id="Phobius"/>
    </source>
</evidence>
<organism evidence="9 10">
    <name type="scientific">Caproiciproducens galactitolivorans</name>
    <dbReference type="NCBI Taxonomy" id="642589"/>
    <lineage>
        <taxon>Bacteria</taxon>
        <taxon>Bacillati</taxon>
        <taxon>Bacillota</taxon>
        <taxon>Clostridia</taxon>
        <taxon>Eubacteriales</taxon>
        <taxon>Acutalibacteraceae</taxon>
        <taxon>Caproiciproducens</taxon>
    </lineage>
</organism>
<feature type="transmembrane region" description="Helical" evidence="8">
    <location>
        <begin position="80"/>
        <end position="99"/>
    </location>
</feature>
<feature type="transmembrane region" description="Helical" evidence="8">
    <location>
        <begin position="274"/>
        <end position="295"/>
    </location>
</feature>
<feature type="transmembrane region" description="Helical" evidence="8">
    <location>
        <begin position="188"/>
        <end position="207"/>
    </location>
</feature>
<feature type="transmembrane region" description="Helical" evidence="8">
    <location>
        <begin position="336"/>
        <end position="354"/>
    </location>
</feature>
<dbReference type="InterPro" id="IPR004761">
    <property type="entry name" value="Spore_GerAB"/>
</dbReference>
<feature type="transmembrane region" description="Helical" evidence="8">
    <location>
        <begin position="382"/>
        <end position="403"/>
    </location>
</feature>
<evidence type="ECO:0000313" key="10">
    <source>
        <dbReference type="Proteomes" id="UP001082703"/>
    </source>
</evidence>
<dbReference type="Gene3D" id="1.20.1740.10">
    <property type="entry name" value="Amino acid/polyamine transporter I"/>
    <property type="match status" value="1"/>
</dbReference>
<evidence type="ECO:0000256" key="6">
    <source>
        <dbReference type="ARBA" id="ARBA00022989"/>
    </source>
</evidence>
<evidence type="ECO:0000256" key="4">
    <source>
        <dbReference type="ARBA" id="ARBA00022544"/>
    </source>
</evidence>
<accession>A0ABT4BPQ5</accession>
<dbReference type="Pfam" id="PF03845">
    <property type="entry name" value="Spore_permease"/>
    <property type="match status" value="1"/>
</dbReference>
<dbReference type="NCBIfam" id="TIGR00912">
    <property type="entry name" value="2A0309"/>
    <property type="match status" value="1"/>
</dbReference>
<keyword evidence="5 8" id="KW-0812">Transmembrane</keyword>
<dbReference type="Proteomes" id="UP001082703">
    <property type="component" value="Unassembled WGS sequence"/>
</dbReference>
<evidence type="ECO:0000256" key="7">
    <source>
        <dbReference type="ARBA" id="ARBA00023136"/>
    </source>
</evidence>
<comment type="subcellular location">
    <subcellularLocation>
        <location evidence="1">Membrane</location>
        <topology evidence="1">Multi-pass membrane protein</topology>
    </subcellularLocation>
</comment>
<name>A0ABT4BPQ5_9FIRM</name>
<feature type="transmembrane region" description="Helical" evidence="8">
    <location>
        <begin position="147"/>
        <end position="168"/>
    </location>
</feature>
<gene>
    <name evidence="9" type="ORF">OUY18_01160</name>
</gene>
<keyword evidence="7 8" id="KW-0472">Membrane</keyword>
<feature type="transmembrane region" description="Helical" evidence="8">
    <location>
        <begin position="219"/>
        <end position="245"/>
    </location>
</feature>
<keyword evidence="10" id="KW-1185">Reference proteome</keyword>
<dbReference type="EMBL" id="JAPOHA010000001">
    <property type="protein sequence ID" value="MCY1712863.1"/>
    <property type="molecule type" value="Genomic_DNA"/>
</dbReference>
<keyword evidence="6 8" id="KW-1133">Transmembrane helix</keyword>
<evidence type="ECO:0000256" key="1">
    <source>
        <dbReference type="ARBA" id="ARBA00004141"/>
    </source>
</evidence>
<keyword evidence="3" id="KW-0813">Transport</keyword>
<keyword evidence="4" id="KW-0309">Germination</keyword>
<dbReference type="PANTHER" id="PTHR34975:SF2">
    <property type="entry name" value="SPORE GERMINATION PROTEIN A2"/>
    <property type="match status" value="1"/>
</dbReference>
<evidence type="ECO:0000256" key="2">
    <source>
        <dbReference type="ARBA" id="ARBA00007998"/>
    </source>
</evidence>
<reference evidence="9 10" key="1">
    <citation type="submission" date="2022-11" db="EMBL/GenBank/DDBJ databases">
        <authorList>
            <person name="Caiyu Z."/>
        </authorList>
    </citation>
    <scope>NUCLEOTIDE SEQUENCE [LARGE SCALE GENOMIC DNA]</scope>
    <source>
        <strain evidence="9 10">YR-4</strain>
    </source>
</reference>
<feature type="transmembrane region" description="Helical" evidence="8">
    <location>
        <begin position="307"/>
        <end position="324"/>
    </location>
</feature>
<comment type="similarity">
    <text evidence="2">Belongs to the amino acid-polyamine-organocation (APC) superfamily. Spore germination protein (SGP) (TC 2.A.3.9) family.</text>
</comment>
<evidence type="ECO:0000313" key="9">
    <source>
        <dbReference type="EMBL" id="MCY1712863.1"/>
    </source>
</evidence>
<dbReference type="RefSeq" id="WP_268056870.1">
    <property type="nucleotide sequence ID" value="NZ_JAPOHA010000001.1"/>
</dbReference>
<feature type="transmembrane region" description="Helical" evidence="8">
    <location>
        <begin position="40"/>
        <end position="60"/>
    </location>
</feature>
<comment type="caution">
    <text evidence="9">The sequence shown here is derived from an EMBL/GenBank/DDBJ whole genome shotgun (WGS) entry which is preliminary data.</text>
</comment>
<feature type="transmembrane region" description="Helical" evidence="8">
    <location>
        <begin position="119"/>
        <end position="138"/>
    </location>
</feature>
<sequence>MNKEKINNSQVFALVADYTIGTTVLSIISGVAGYAGRDAWIVALVTPFMGLPILWMYFYLNKLFPGKTLVEIIQDVFGKWVGWILSAYFVFFVCFLSVSEVVFYMGNFVKSEYMTETPLYAFNTFLVIAIAVGLLYGIETIGRSSEIFLYIISFLILLTILLDLPNIKTDNLFPVLENGIGPVLKGCLYLNSFLALPLIVFAFFYPLNVTDVQKSRKSFLGGYFWASFLSFLCTIMSIFILGATITAKTNYPTYLFSKEINISSITRFEGFITFSWMFAEFIKVSIYSYAGLVGFTQLFGLKGYKKMVIPIGISILVFSGVVYPDIAYQQKWDSTTWVVSVGTIGFVLPAALIIGKKIKDVIHHVKAMETKEKAFYDDLKSLLYLCLAAIIIILSIFLIRFLLV</sequence>
<proteinExistence type="inferred from homology"/>
<evidence type="ECO:0000256" key="5">
    <source>
        <dbReference type="ARBA" id="ARBA00022692"/>
    </source>
</evidence>
<dbReference type="PANTHER" id="PTHR34975">
    <property type="entry name" value="SPORE GERMINATION PROTEIN A2"/>
    <property type="match status" value="1"/>
</dbReference>
<feature type="transmembrane region" description="Helical" evidence="8">
    <location>
        <begin position="12"/>
        <end position="34"/>
    </location>
</feature>
<protein>
    <submittedName>
        <fullName evidence="9">Endospore germination permease</fullName>
    </submittedName>
</protein>
<evidence type="ECO:0000256" key="3">
    <source>
        <dbReference type="ARBA" id="ARBA00022448"/>
    </source>
</evidence>